<reference evidence="9" key="1">
    <citation type="submission" date="2019-02" db="EMBL/GenBank/DDBJ databases">
        <authorList>
            <person name="Gruber-Vodicka R. H."/>
            <person name="Seah K. B. B."/>
        </authorList>
    </citation>
    <scope>NUCLEOTIDE SEQUENCE</scope>
    <source>
        <strain evidence="9">BECK_BZ163</strain>
        <strain evidence="10">BECK_BZ164</strain>
        <strain evidence="8">BECK_BZ165</strain>
    </source>
</reference>
<evidence type="ECO:0000256" key="5">
    <source>
        <dbReference type="ARBA" id="ARBA00023136"/>
    </source>
</evidence>
<dbReference type="InterPro" id="IPR052159">
    <property type="entry name" value="Competence_DNA_uptake"/>
</dbReference>
<dbReference type="AlphaFoldDB" id="A0A450TPW0"/>
<accession>A0A450TPW0</accession>
<protein>
    <submittedName>
        <fullName evidence="9">Competence protein ComEC</fullName>
    </submittedName>
</protein>
<evidence type="ECO:0000313" key="10">
    <source>
        <dbReference type="EMBL" id="VFK18067.1"/>
    </source>
</evidence>
<comment type="subcellular location">
    <subcellularLocation>
        <location evidence="1">Cell membrane</location>
        <topology evidence="1">Multi-pass membrane protein</topology>
    </subcellularLocation>
</comment>
<dbReference type="Pfam" id="PF03772">
    <property type="entry name" value="Competence"/>
    <property type="match status" value="1"/>
</dbReference>
<feature type="domain" description="Metallo-beta-lactamase" evidence="7">
    <location>
        <begin position="537"/>
        <end position="734"/>
    </location>
</feature>
<feature type="transmembrane region" description="Helical" evidence="6">
    <location>
        <begin position="336"/>
        <end position="369"/>
    </location>
</feature>
<dbReference type="InterPro" id="IPR004797">
    <property type="entry name" value="Competence_ComEC/Rec2"/>
</dbReference>
<evidence type="ECO:0000256" key="1">
    <source>
        <dbReference type="ARBA" id="ARBA00004651"/>
    </source>
</evidence>
<name>A0A450TPW0_9GAMM</name>
<dbReference type="NCBIfam" id="TIGR00361">
    <property type="entry name" value="ComEC_Rec2"/>
    <property type="match status" value="1"/>
</dbReference>
<evidence type="ECO:0000256" key="4">
    <source>
        <dbReference type="ARBA" id="ARBA00022989"/>
    </source>
</evidence>
<dbReference type="NCBIfam" id="TIGR00360">
    <property type="entry name" value="ComEC_N-term"/>
    <property type="match status" value="1"/>
</dbReference>
<dbReference type="InterPro" id="IPR001279">
    <property type="entry name" value="Metallo-B-lactamas"/>
</dbReference>
<dbReference type="PANTHER" id="PTHR30619">
    <property type="entry name" value="DNA INTERNALIZATION/COMPETENCE PROTEIN COMEC/REC2"/>
    <property type="match status" value="1"/>
</dbReference>
<evidence type="ECO:0000313" key="9">
    <source>
        <dbReference type="EMBL" id="VFJ70047.1"/>
    </source>
</evidence>
<feature type="transmembrane region" description="Helical" evidence="6">
    <location>
        <begin position="250"/>
        <end position="276"/>
    </location>
</feature>
<dbReference type="EMBL" id="CAADFL010000522">
    <property type="protein sequence ID" value="VFK18067.1"/>
    <property type="molecule type" value="Genomic_DNA"/>
</dbReference>
<gene>
    <name evidence="9" type="ORF">BECKFM1743A_GA0114220_105322</name>
    <name evidence="10" type="ORF">BECKFM1743B_GA0114221_105221</name>
    <name evidence="8" type="ORF">BECKFM1743C_GA0114222_105222</name>
</gene>
<dbReference type="InterPro" id="IPR035681">
    <property type="entry name" value="ComA-like_MBL"/>
</dbReference>
<dbReference type="SUPFAM" id="SSF56281">
    <property type="entry name" value="Metallo-hydrolase/oxidoreductase"/>
    <property type="match status" value="1"/>
</dbReference>
<dbReference type="InterPro" id="IPR004477">
    <property type="entry name" value="ComEC_N"/>
</dbReference>
<keyword evidence="2" id="KW-1003">Cell membrane</keyword>
<dbReference type="Gene3D" id="3.60.15.10">
    <property type="entry name" value="Ribonuclease Z/Hydroxyacylglutathione hydrolase-like"/>
    <property type="match status" value="1"/>
</dbReference>
<dbReference type="GO" id="GO:0030420">
    <property type="term" value="P:establishment of competence for transformation"/>
    <property type="evidence" value="ECO:0007669"/>
    <property type="project" value="InterPro"/>
</dbReference>
<keyword evidence="5 6" id="KW-0472">Membrane</keyword>
<dbReference type="EMBL" id="CAADEZ010000532">
    <property type="protein sequence ID" value="VFJ70047.1"/>
    <property type="molecule type" value="Genomic_DNA"/>
</dbReference>
<dbReference type="EMBL" id="CAADFA010000522">
    <property type="protein sequence ID" value="VFJ69433.1"/>
    <property type="molecule type" value="Genomic_DNA"/>
</dbReference>
<dbReference type="InterPro" id="IPR036866">
    <property type="entry name" value="RibonucZ/Hydroxyglut_hydro"/>
</dbReference>
<feature type="transmembrane region" description="Helical" evidence="6">
    <location>
        <begin position="288"/>
        <end position="306"/>
    </location>
</feature>
<proteinExistence type="predicted"/>
<feature type="transmembrane region" description="Helical" evidence="6">
    <location>
        <begin position="29"/>
        <end position="50"/>
    </location>
</feature>
<evidence type="ECO:0000256" key="2">
    <source>
        <dbReference type="ARBA" id="ARBA00022475"/>
    </source>
</evidence>
<organism evidence="9">
    <name type="scientific">Candidatus Kentrum sp. FM</name>
    <dbReference type="NCBI Taxonomy" id="2126340"/>
    <lineage>
        <taxon>Bacteria</taxon>
        <taxon>Pseudomonadati</taxon>
        <taxon>Pseudomonadota</taxon>
        <taxon>Gammaproteobacteria</taxon>
        <taxon>Candidatus Kentrum</taxon>
    </lineage>
</organism>
<feature type="transmembrane region" description="Helical" evidence="6">
    <location>
        <begin position="389"/>
        <end position="407"/>
    </location>
</feature>
<keyword evidence="4 6" id="KW-1133">Transmembrane helix</keyword>
<dbReference type="GO" id="GO:0005886">
    <property type="term" value="C:plasma membrane"/>
    <property type="evidence" value="ECO:0007669"/>
    <property type="project" value="UniProtKB-SubCell"/>
</dbReference>
<evidence type="ECO:0000256" key="3">
    <source>
        <dbReference type="ARBA" id="ARBA00022692"/>
    </source>
</evidence>
<feature type="transmembrane region" description="Helical" evidence="6">
    <location>
        <begin position="419"/>
        <end position="443"/>
    </location>
</feature>
<evidence type="ECO:0000259" key="7">
    <source>
        <dbReference type="SMART" id="SM00849"/>
    </source>
</evidence>
<dbReference type="Pfam" id="PF00753">
    <property type="entry name" value="Lactamase_B"/>
    <property type="match status" value="1"/>
</dbReference>
<feature type="transmembrane region" description="Helical" evidence="6">
    <location>
        <begin position="479"/>
        <end position="498"/>
    </location>
</feature>
<evidence type="ECO:0000256" key="6">
    <source>
        <dbReference type="SAM" id="Phobius"/>
    </source>
</evidence>
<dbReference type="PANTHER" id="PTHR30619:SF1">
    <property type="entry name" value="RECOMBINATION PROTEIN 2"/>
    <property type="match status" value="1"/>
</dbReference>
<dbReference type="Pfam" id="PF13567">
    <property type="entry name" value="DUF4131"/>
    <property type="match status" value="1"/>
</dbReference>
<keyword evidence="3 6" id="KW-0812">Transmembrane</keyword>
<dbReference type="InterPro" id="IPR025405">
    <property type="entry name" value="DUF4131"/>
</dbReference>
<evidence type="ECO:0000313" key="8">
    <source>
        <dbReference type="EMBL" id="VFJ69433.1"/>
    </source>
</evidence>
<sequence>MRTGAIAFLAGILLLVNLSNPVDPSWAGFLPALVLVAVFAPRPVRILAWFGMGFLWASFRAGVDLANVLPAALEGHDLAVEGIVVSLPVETGRKTRFLLDITEAPPPPCCPTSWGPGRRIRLDWYGSPPRLLPGERWRLTVRLKRPRGFRNPGGFDYEQWLFRQGIGATGYVRSAHGSDQGNERLPGGENLSLSRLRYRLARAIGEILEDTHDGASPSYAGIVKALAIGVRDDMTQGQWTTLRVTGTAHLMAISGLHIGLVTTLLFFAARWLWVLFPGMVLRLPAQRLAAPVALAGALGYAALAGFSLPTQRALVMACVVMADLFWRRNTPPGFSLALALSAILLLDPLCVLSLGFWLSFAAVAVLLFAMTGRPSPDDSWWRGLWRHWGRTQVVIAVGLLPLTVLFFHQHALVGPLANLLAIPWMGFVVMPLVLAGTCLVSLLPDLGALLLSGGERAIALLWPLLQGLESVDLVYRKGFAPPFWSVLAAGVGVFLLLLPRGMPGRWLGAVWLLPLFLVPPPRPAPGEVWFTLLDVGQGLAAVVRTREHVLVYDTGPAYSSGFDAGANVIVPFLEDQGIGSVDRVVISHSDADHAGGLKSFLAHFPVDGLFAGTSTPKGTVVSGAAPGPVSGTELCRDGISWRWDGVGFRFLHPPPGETARGNNGSCVLKVTTAAGTILLTGDIQDAAEGRLLRNHAADLPVDILVVPHHGSNSSSGPAFLAAVQPRYALFPVGYRNRFVLPAEAVVERYRQAGARLFFSNRDGAIGFRLTPGEGISGPALYRQETRRIWHDSPSR</sequence>
<dbReference type="CDD" id="cd07731">
    <property type="entry name" value="ComA-like_MBL-fold"/>
    <property type="match status" value="1"/>
</dbReference>
<dbReference type="SMART" id="SM00849">
    <property type="entry name" value="Lactamase_B"/>
    <property type="match status" value="1"/>
</dbReference>